<reference evidence="2" key="1">
    <citation type="journal article" date="2025" name="Aquaculture">
        <title>Assessment of the bioflocculant production and safety properties of Metabacillus hrfriensis sp. nov. based on phenotypic and whole-genome sequencing analysis.</title>
        <authorList>
            <person name="Zhang R."/>
            <person name="Zhao Z."/>
            <person name="Luo L."/>
            <person name="Wang S."/>
            <person name="Guo K."/>
            <person name="Xu W."/>
        </authorList>
    </citation>
    <scope>NUCLEOTIDE SEQUENCE [LARGE SCALE GENOMIC DNA]</scope>
    <source>
        <strain evidence="2">CT-WN-B3</strain>
    </source>
</reference>
<gene>
    <name evidence="1" type="ORF">QLQ22_14235</name>
</gene>
<evidence type="ECO:0000313" key="1">
    <source>
        <dbReference type="EMBL" id="WHZ55874.1"/>
    </source>
</evidence>
<proteinExistence type="predicted"/>
<sequence length="87" mass="9600">MSQNYYNLCCQYHGKVVRISDRFGNQHVGRITNVTRQKVYIQPLGGRGRGGFGMGFYGGYGGYGYGYPYGIGLAFVTGVILGGLLFW</sequence>
<dbReference type="Proteomes" id="UP001226091">
    <property type="component" value="Chromosome"/>
</dbReference>
<dbReference type="EMBL" id="CP126116">
    <property type="protein sequence ID" value="WHZ55874.1"/>
    <property type="molecule type" value="Genomic_DNA"/>
</dbReference>
<name>A0ACD4R5X6_9BACI</name>
<evidence type="ECO:0000313" key="2">
    <source>
        <dbReference type="Proteomes" id="UP001226091"/>
    </source>
</evidence>
<keyword evidence="2" id="KW-1185">Reference proteome</keyword>
<organism evidence="1 2">
    <name type="scientific">Metabacillus hrfriensis</name>
    <dbReference type="NCBI Taxonomy" id="3048891"/>
    <lineage>
        <taxon>Bacteria</taxon>
        <taxon>Bacillati</taxon>
        <taxon>Bacillota</taxon>
        <taxon>Bacilli</taxon>
        <taxon>Bacillales</taxon>
        <taxon>Bacillaceae</taxon>
        <taxon>Metabacillus</taxon>
    </lineage>
</organism>
<protein>
    <submittedName>
        <fullName evidence="1">Uncharacterized protein</fullName>
    </submittedName>
</protein>
<accession>A0ACD4R5X6</accession>